<name>A0AAP7DJY9_PAEAL</name>
<dbReference type="Gene3D" id="3.40.50.1820">
    <property type="entry name" value="alpha/beta hydrolase"/>
    <property type="match status" value="1"/>
</dbReference>
<dbReference type="InterPro" id="IPR029058">
    <property type="entry name" value="AB_hydrolase_fold"/>
</dbReference>
<dbReference type="GO" id="GO:0016787">
    <property type="term" value="F:hydrolase activity"/>
    <property type="evidence" value="ECO:0007669"/>
    <property type="project" value="UniProtKB-KW"/>
</dbReference>
<reference evidence="3 4" key="1">
    <citation type="submission" date="2020-05" db="EMBL/GenBank/DDBJ databases">
        <title>Whole genome sequencing and identification of novel metabolites from Paenibacillus alvei strain JR949.</title>
        <authorList>
            <person name="Rajendhran J."/>
            <person name="Sree Pranav P."/>
            <person name="Mahalakshmi B."/>
            <person name="Karthikeyan R."/>
        </authorList>
    </citation>
    <scope>NUCLEOTIDE SEQUENCE [LARGE SCALE GENOMIC DNA]</scope>
    <source>
        <strain evidence="3 4">JR949</strain>
    </source>
</reference>
<organism evidence="3 4">
    <name type="scientific">Paenibacillus alvei</name>
    <name type="common">Bacillus alvei</name>
    <dbReference type="NCBI Taxonomy" id="44250"/>
    <lineage>
        <taxon>Bacteria</taxon>
        <taxon>Bacillati</taxon>
        <taxon>Bacillota</taxon>
        <taxon>Bacilli</taxon>
        <taxon>Bacillales</taxon>
        <taxon>Paenibacillaceae</taxon>
        <taxon>Paenibacillus</taxon>
    </lineage>
</organism>
<dbReference type="Proteomes" id="UP000552038">
    <property type="component" value="Unassembled WGS sequence"/>
</dbReference>
<evidence type="ECO:0000313" key="3">
    <source>
        <dbReference type="EMBL" id="NOJ72216.1"/>
    </source>
</evidence>
<comment type="caution">
    <text evidence="3">The sequence shown here is derived from an EMBL/GenBank/DDBJ whole genome shotgun (WGS) entry which is preliminary data.</text>
</comment>
<gene>
    <name evidence="3" type="ORF">HMI46_16830</name>
</gene>
<evidence type="ECO:0000256" key="1">
    <source>
        <dbReference type="ARBA" id="ARBA00022801"/>
    </source>
</evidence>
<dbReference type="RefSeq" id="WP_171417750.1">
    <property type="nucleotide sequence ID" value="NZ_JABFOR010000022.1"/>
</dbReference>
<dbReference type="PRINTS" id="PR00412">
    <property type="entry name" value="EPOXHYDRLASE"/>
</dbReference>
<protein>
    <submittedName>
        <fullName evidence="3">Alpha/beta hydrolase</fullName>
    </submittedName>
</protein>
<dbReference type="Pfam" id="PF00561">
    <property type="entry name" value="Abhydrolase_1"/>
    <property type="match status" value="1"/>
</dbReference>
<evidence type="ECO:0000313" key="4">
    <source>
        <dbReference type="Proteomes" id="UP000552038"/>
    </source>
</evidence>
<keyword evidence="1 3" id="KW-0378">Hydrolase</keyword>
<sequence>MSLFHGFREVTIATSGANIYLLIGGCGYPLLLLHGFPQTHVTWHKVAAELMKKYTLIIPDLRGYGRSEGPLPDPEHIHYSKKAMARDMYEVMEQLGYRHYYVAGHDKGGRVAYSLALYYPEQVTRLSVLEVVPELDTMNLINFQSAYSHYHYFFLSQPQPFPETLISQAPQYFVRHTLFSWAANSHAFTPYVMHIYEHAYTKYSVIQAGCEDYRAGITVDLKNEYIARQNQLQIRCPMLFLWGSKGLLNLKNPLSIWKTWAPLAVGAEVRSGHFIMEENPAEVISHFTAFFP</sequence>
<proteinExistence type="predicted"/>
<dbReference type="InterPro" id="IPR000073">
    <property type="entry name" value="AB_hydrolase_1"/>
</dbReference>
<dbReference type="EMBL" id="JABFOR010000022">
    <property type="protein sequence ID" value="NOJ72216.1"/>
    <property type="molecule type" value="Genomic_DNA"/>
</dbReference>
<evidence type="ECO:0000259" key="2">
    <source>
        <dbReference type="Pfam" id="PF00561"/>
    </source>
</evidence>
<dbReference type="PANTHER" id="PTHR43329">
    <property type="entry name" value="EPOXIDE HYDROLASE"/>
    <property type="match status" value="1"/>
</dbReference>
<dbReference type="PRINTS" id="PR00111">
    <property type="entry name" value="ABHYDROLASE"/>
</dbReference>
<dbReference type="SUPFAM" id="SSF53474">
    <property type="entry name" value="alpha/beta-Hydrolases"/>
    <property type="match status" value="1"/>
</dbReference>
<dbReference type="InterPro" id="IPR000639">
    <property type="entry name" value="Epox_hydrolase-like"/>
</dbReference>
<dbReference type="AlphaFoldDB" id="A0AAP7DJY9"/>
<accession>A0AAP7DJY9</accession>
<feature type="domain" description="AB hydrolase-1" evidence="2">
    <location>
        <begin position="28"/>
        <end position="280"/>
    </location>
</feature>